<dbReference type="AlphaFoldDB" id="A0A8S3Z3M4"/>
<feature type="non-terminal residue" evidence="1">
    <location>
        <position position="1"/>
    </location>
</feature>
<feature type="non-terminal residue" evidence="1">
    <location>
        <position position="77"/>
    </location>
</feature>
<organism evidence="1 2">
    <name type="scientific">Candidula unifasciata</name>
    <dbReference type="NCBI Taxonomy" id="100452"/>
    <lineage>
        <taxon>Eukaryota</taxon>
        <taxon>Metazoa</taxon>
        <taxon>Spiralia</taxon>
        <taxon>Lophotrochozoa</taxon>
        <taxon>Mollusca</taxon>
        <taxon>Gastropoda</taxon>
        <taxon>Heterobranchia</taxon>
        <taxon>Euthyneura</taxon>
        <taxon>Panpulmonata</taxon>
        <taxon>Eupulmonata</taxon>
        <taxon>Stylommatophora</taxon>
        <taxon>Helicina</taxon>
        <taxon>Helicoidea</taxon>
        <taxon>Geomitridae</taxon>
        <taxon>Candidula</taxon>
    </lineage>
</organism>
<name>A0A8S3Z3M4_9EUPU</name>
<evidence type="ECO:0000313" key="2">
    <source>
        <dbReference type="Proteomes" id="UP000678393"/>
    </source>
</evidence>
<comment type="caution">
    <text evidence="1">The sequence shown here is derived from an EMBL/GenBank/DDBJ whole genome shotgun (WGS) entry which is preliminary data.</text>
</comment>
<dbReference type="Proteomes" id="UP000678393">
    <property type="component" value="Unassembled WGS sequence"/>
</dbReference>
<proteinExistence type="predicted"/>
<protein>
    <submittedName>
        <fullName evidence="1">Uncharacterized protein</fullName>
    </submittedName>
</protein>
<dbReference type="EMBL" id="CAJHNH020001680">
    <property type="protein sequence ID" value="CAG5124044.1"/>
    <property type="molecule type" value="Genomic_DNA"/>
</dbReference>
<accession>A0A8S3Z3M4</accession>
<dbReference type="OrthoDB" id="411646at2759"/>
<evidence type="ECO:0000313" key="1">
    <source>
        <dbReference type="EMBL" id="CAG5124044.1"/>
    </source>
</evidence>
<reference evidence="1" key="1">
    <citation type="submission" date="2021-04" db="EMBL/GenBank/DDBJ databases">
        <authorList>
            <consortium name="Molecular Ecology Group"/>
        </authorList>
    </citation>
    <scope>NUCLEOTIDE SEQUENCE</scope>
</reference>
<sequence>SSQRDVIWRRQQTIVHTCFIVLLPQPSCLNFDNASQATKTHILRPSPYFKGQFMTTHSSNVKTVIMSEDGQTFTTLL</sequence>
<gene>
    <name evidence="1" type="ORF">CUNI_LOCUS9602</name>
</gene>
<keyword evidence="2" id="KW-1185">Reference proteome</keyword>